<feature type="compositionally biased region" description="Low complexity" evidence="1">
    <location>
        <begin position="256"/>
        <end position="273"/>
    </location>
</feature>
<keyword evidence="3" id="KW-1185">Reference proteome</keyword>
<feature type="compositionally biased region" description="Basic and acidic residues" evidence="1">
    <location>
        <begin position="231"/>
        <end position="251"/>
    </location>
</feature>
<proteinExistence type="predicted"/>
<feature type="compositionally biased region" description="Basic and acidic residues" evidence="1">
    <location>
        <begin position="1"/>
        <end position="22"/>
    </location>
</feature>
<feature type="region of interest" description="Disordered" evidence="1">
    <location>
        <begin position="1"/>
        <end position="283"/>
    </location>
</feature>
<protein>
    <submittedName>
        <fullName evidence="2">Uncharacterized protein</fullName>
    </submittedName>
</protein>
<reference evidence="2" key="1">
    <citation type="submission" date="2023-10" db="EMBL/GenBank/DDBJ databases">
        <title>Genome assemblies of two species of porcelain crab, Petrolisthes cinctipes and Petrolisthes manimaculis (Anomura: Porcellanidae).</title>
        <authorList>
            <person name="Angst P."/>
        </authorList>
    </citation>
    <scope>NUCLEOTIDE SEQUENCE</scope>
    <source>
        <strain evidence="2">PB745_01</strain>
        <tissue evidence="2">Gill</tissue>
    </source>
</reference>
<dbReference type="Proteomes" id="UP001286313">
    <property type="component" value="Unassembled WGS sequence"/>
</dbReference>
<evidence type="ECO:0000256" key="1">
    <source>
        <dbReference type="SAM" id="MobiDB-lite"/>
    </source>
</evidence>
<feature type="compositionally biased region" description="Polar residues" evidence="1">
    <location>
        <begin position="41"/>
        <end position="52"/>
    </location>
</feature>
<name>A0AAE1EGC7_PETCI</name>
<evidence type="ECO:0000313" key="3">
    <source>
        <dbReference type="Proteomes" id="UP001286313"/>
    </source>
</evidence>
<feature type="compositionally biased region" description="Polar residues" evidence="1">
    <location>
        <begin position="114"/>
        <end position="128"/>
    </location>
</feature>
<organism evidence="2 3">
    <name type="scientific">Petrolisthes cinctipes</name>
    <name type="common">Flat porcelain crab</name>
    <dbReference type="NCBI Taxonomy" id="88211"/>
    <lineage>
        <taxon>Eukaryota</taxon>
        <taxon>Metazoa</taxon>
        <taxon>Ecdysozoa</taxon>
        <taxon>Arthropoda</taxon>
        <taxon>Crustacea</taxon>
        <taxon>Multicrustacea</taxon>
        <taxon>Malacostraca</taxon>
        <taxon>Eumalacostraca</taxon>
        <taxon>Eucarida</taxon>
        <taxon>Decapoda</taxon>
        <taxon>Pleocyemata</taxon>
        <taxon>Anomura</taxon>
        <taxon>Galatheoidea</taxon>
        <taxon>Porcellanidae</taxon>
        <taxon>Petrolisthes</taxon>
    </lineage>
</organism>
<feature type="compositionally biased region" description="Polar residues" evidence="1">
    <location>
        <begin position="163"/>
        <end position="172"/>
    </location>
</feature>
<comment type="caution">
    <text evidence="2">The sequence shown here is derived from an EMBL/GenBank/DDBJ whole genome shotgun (WGS) entry which is preliminary data.</text>
</comment>
<feature type="compositionally biased region" description="Basic residues" evidence="1">
    <location>
        <begin position="23"/>
        <end position="34"/>
    </location>
</feature>
<dbReference type="AlphaFoldDB" id="A0AAE1EGC7"/>
<dbReference type="EMBL" id="JAWQEG010008530">
    <property type="protein sequence ID" value="KAK3850123.1"/>
    <property type="molecule type" value="Genomic_DNA"/>
</dbReference>
<evidence type="ECO:0000313" key="2">
    <source>
        <dbReference type="EMBL" id="KAK3850123.1"/>
    </source>
</evidence>
<accession>A0AAE1EGC7</accession>
<gene>
    <name evidence="2" type="ORF">Pcinc_043150</name>
</gene>
<sequence length="356" mass="40111">MKRKGLEVKEKEERGGVRDHGGRRVRQQRQRPRTIHIDVYCSSSSDSDTTPVLSPCEAPEEAGWRRPQAVVALGSKQRQKTESQPQPAPRTTFITDDDLPLCSSPLPPDGVAAASNNHITSTVQSHQSPIPMPAPPQRPTSLAVPKTVIEPPVSENGKARPHSSLSYLSSPTDCEPWGETELPESALSWRGSEFEASTPRLTSDMDLPSDISLASLGEDTQEAPRMWRSPQLERRRYIQKGQEDRYREALKRRTQKQQQEQRQQQKQQQEAQKSTSSGIPSVAHLPAFKGFSLEDLQVISKSLEQSSRKGEAFTLPQQKESFRPIEKESNRLLEWMRSTKSRRIRSFYKSSGHEGL</sequence>